<keyword evidence="1" id="KW-1133">Transmembrane helix</keyword>
<dbReference type="EMBL" id="FOXC01000039">
    <property type="protein sequence ID" value="SFP66137.1"/>
    <property type="molecule type" value="Genomic_DNA"/>
</dbReference>
<proteinExistence type="predicted"/>
<keyword evidence="1" id="KW-0812">Transmembrane</keyword>
<evidence type="ECO:0000313" key="3">
    <source>
        <dbReference type="EMBL" id="SFP66137.1"/>
    </source>
</evidence>
<sequence>MNSQQNSFMVSAIHFLAWFSLIGGVILGIANGNVSNDISYDTDFSFFIFITYTSYGVISFILFAALGKAMILLEDIHEFAKKRTEYVKEIRKSYITEKEG</sequence>
<evidence type="ECO:0000256" key="1">
    <source>
        <dbReference type="SAM" id="Phobius"/>
    </source>
</evidence>
<dbReference type="RefSeq" id="WP_089833413.1">
    <property type="nucleotide sequence ID" value="NZ_BJWI01000058.1"/>
</dbReference>
<dbReference type="EMBL" id="BJWI01000058">
    <property type="protein sequence ID" value="GEM02767.1"/>
    <property type="molecule type" value="Genomic_DNA"/>
</dbReference>
<organism evidence="3 4">
    <name type="scientific">Halolactibacillus halophilus</name>
    <dbReference type="NCBI Taxonomy" id="306540"/>
    <lineage>
        <taxon>Bacteria</taxon>
        <taxon>Bacillati</taxon>
        <taxon>Bacillota</taxon>
        <taxon>Bacilli</taxon>
        <taxon>Bacillales</taxon>
        <taxon>Bacillaceae</taxon>
        <taxon>Halolactibacillus</taxon>
    </lineage>
</organism>
<name>A0A1I5S641_9BACI</name>
<evidence type="ECO:0000313" key="2">
    <source>
        <dbReference type="EMBL" id="GEM02767.1"/>
    </source>
</evidence>
<feature type="transmembrane region" description="Helical" evidence="1">
    <location>
        <begin position="12"/>
        <end position="32"/>
    </location>
</feature>
<dbReference type="STRING" id="306540.SAMN05421839_13930"/>
<reference evidence="2 5" key="2">
    <citation type="submission" date="2019-07" db="EMBL/GenBank/DDBJ databases">
        <title>Whole genome shotgun sequence of Halolactibacillus halophilus NBRC 100868.</title>
        <authorList>
            <person name="Hosoyama A."/>
            <person name="Uohara A."/>
            <person name="Ohji S."/>
            <person name="Ichikawa N."/>
        </authorList>
    </citation>
    <scope>NUCLEOTIDE SEQUENCE [LARGE SCALE GENOMIC DNA]</scope>
    <source>
        <strain evidence="2 5">NBRC 100868</strain>
    </source>
</reference>
<evidence type="ECO:0000313" key="4">
    <source>
        <dbReference type="Proteomes" id="UP000242243"/>
    </source>
</evidence>
<accession>A0A1I5S641</accession>
<keyword evidence="1" id="KW-0472">Membrane</keyword>
<feature type="transmembrane region" description="Helical" evidence="1">
    <location>
        <begin position="44"/>
        <end position="73"/>
    </location>
</feature>
<reference evidence="3 4" key="1">
    <citation type="submission" date="2016-10" db="EMBL/GenBank/DDBJ databases">
        <authorList>
            <person name="de Groot N.N."/>
        </authorList>
    </citation>
    <scope>NUCLEOTIDE SEQUENCE [LARGE SCALE GENOMIC DNA]</scope>
    <source>
        <strain evidence="3 4">DSM 17073</strain>
    </source>
</reference>
<keyword evidence="5" id="KW-1185">Reference proteome</keyword>
<evidence type="ECO:0000313" key="5">
    <source>
        <dbReference type="Proteomes" id="UP000321547"/>
    </source>
</evidence>
<gene>
    <name evidence="2" type="ORF">HHA03_22990</name>
    <name evidence="3" type="ORF">SAMN05421839_13930</name>
</gene>
<protein>
    <submittedName>
        <fullName evidence="3">Uncharacterized protein</fullName>
    </submittedName>
</protein>
<dbReference type="Proteomes" id="UP000242243">
    <property type="component" value="Unassembled WGS sequence"/>
</dbReference>
<dbReference type="AlphaFoldDB" id="A0A1I5S641"/>
<dbReference type="Proteomes" id="UP000321547">
    <property type="component" value="Unassembled WGS sequence"/>
</dbReference>